<dbReference type="Proteomes" id="UP001218218">
    <property type="component" value="Unassembled WGS sequence"/>
</dbReference>
<organism evidence="4 5">
    <name type="scientific">Mycena albidolilacea</name>
    <dbReference type="NCBI Taxonomy" id="1033008"/>
    <lineage>
        <taxon>Eukaryota</taxon>
        <taxon>Fungi</taxon>
        <taxon>Dikarya</taxon>
        <taxon>Basidiomycota</taxon>
        <taxon>Agaricomycotina</taxon>
        <taxon>Agaricomycetes</taxon>
        <taxon>Agaricomycetidae</taxon>
        <taxon>Agaricales</taxon>
        <taxon>Marasmiineae</taxon>
        <taxon>Mycenaceae</taxon>
        <taxon>Mycena</taxon>
    </lineage>
</organism>
<dbReference type="InterPro" id="IPR016135">
    <property type="entry name" value="UBQ-conjugating_enzyme/RWD"/>
</dbReference>
<evidence type="ECO:0000259" key="2">
    <source>
        <dbReference type="PROSITE" id="PS50127"/>
    </source>
</evidence>
<proteinExistence type="predicted"/>
<dbReference type="InterPro" id="IPR002035">
    <property type="entry name" value="VWF_A"/>
</dbReference>
<keyword evidence="5" id="KW-1185">Reference proteome</keyword>
<dbReference type="InterPro" id="IPR000608">
    <property type="entry name" value="UBC"/>
</dbReference>
<dbReference type="PROSITE" id="PS50234">
    <property type="entry name" value="VWFA"/>
    <property type="match status" value="1"/>
</dbReference>
<evidence type="ECO:0008006" key="6">
    <source>
        <dbReference type="Google" id="ProtNLM"/>
    </source>
</evidence>
<dbReference type="PANTHER" id="PTHR24068">
    <property type="entry name" value="UBIQUITIN-CONJUGATING ENZYME E2"/>
    <property type="match status" value="1"/>
</dbReference>
<dbReference type="Gene3D" id="3.40.50.410">
    <property type="entry name" value="von Willebrand factor, type A domain"/>
    <property type="match status" value="1"/>
</dbReference>
<dbReference type="Pfam" id="PF00092">
    <property type="entry name" value="VWA"/>
    <property type="match status" value="1"/>
</dbReference>
<evidence type="ECO:0000256" key="1">
    <source>
        <dbReference type="SAM" id="MobiDB-lite"/>
    </source>
</evidence>
<dbReference type="SUPFAM" id="SSF53300">
    <property type="entry name" value="vWA-like"/>
    <property type="match status" value="1"/>
</dbReference>
<evidence type="ECO:0000313" key="5">
    <source>
        <dbReference type="Proteomes" id="UP001218218"/>
    </source>
</evidence>
<sequence>MDSAKRRILVAFADDDSTADDRSRKRQKKGSIGRTIVEVFIDKHATNAELAKEVADAFEQPNVTLEISNGSELRENEMVDMIGEHEIVTARVTSSEVAPKAQVSTHIDPVDRFKIGFVTAERAVLHAKDTPREQSEATNATFAFDGEMISGSTTLRELEREAARVLKWLPPDPTDPDDIPCNHEEELACSCPISQEVEKHGIFDTLHCRFTVDGSVCVNAECPYSHVKLADPSIASPPHCSLCEEALGFPCPSCLVRAQNADENPASVLFCPLVQNAGCGHLHHAHCVGARHDTRTLGCPSGCQVQRFPREAADFSLSDPHLIVVWDGDKVDKIPVPSSTDGSLTTLSTEAVIALVETFLEERQSALPGLSLRVHFRDPMAETVRFTQSTLVSVCPSSSHLNQGHRRFPLFPAKTRDIITLEPLTPFSIDLHTSHAPIVACGCTPVRRLFSSLSPSPSPGSSAPEQTTVLLYAVQRKNDATSKSKSKSKAAAAPGADKPQRVTTTVSKESMFLDDAAWQPSVEQTTRGMAALLSSLYLFAHSVAQKGVAAEQKVLAAAYAVLRFPPAIRTLAGLLLNKVPRPEEKAALAEALYHALKDFSSRGPAAIANRETRRFETVRIFLAHLAGAADAESTATAQRPVQEISLICAVSRKHLLDPVLFNSAVVGRTTAALHHRGGALYRPNHSAPPPQLLELSNTDSVVMLLPCVPGLTGANATATLLLRVSDIGWPPRAFMAPLDTAARDFIAAIRRANQTDLVSQGPLDLKSVDVVPPRIVVDQEGLLAVFTGRGCGISRDVNFFRPMNGGDAEVDVNDVGHALQQVIRTREAEDTWQVDSFSGVLNISRPPDEAIVLCLDLSESMSRKSGVQTSAGPTAQDPALESEVAADSIAAECVRGMKDSDIVDSAKTYLQPLHLQCHHPWTTLSKRSAPRGSNLLDDIALLAARDLLQLSFSQEDRAGRTPDRMTAAAMKQLSCFIRAVSDDTMNEELRLFLIQLLDGPDMAMIGSEPFSVPRKFIDFRTGELLTDPVHPSNAPPGIFVQRTSVQWLEQRLWPLGHSVPSDLPAPRRKRAVAAWVSGTELLPQVEERNLITIDLRHGGETTSWRLRRSTTTRTLYSLAHRATSAKFSGFALKICGPISSNSIITESPSLTLEGTALSVHGGIVEIIRSIYHTRKTLDIQVPCTYGGPSLQVVVPQDASALVVLSYVDVWSDGMEGSAMTDITLWHGLRDSGDGTSRGTPLDPDSALLRLSVDYNADAIVLQSRAWVQMSRGARQAREESKHLTRLHLLKELFNVFLNRASSFDTSVSLVLGLVTFSNKASADQELTPIFENFRKQLDRKEAGGDTAIYEALDSARRMLTQYRPDLPKLRKRIIIVSDGEDTSSTTSAQEVCLALQRARVVVDSVQVGPRSDRILHSISVATGGYRFSPNTSLADALSIFDLETMLYSGERSPRVGEPFVHQVTSPYLLLSYQNQSLYPIDLITVDKFPPRAAHPLLAAPVKSAAAATSVGMGGDDRMKRIMREIKVVVADPHPHIDVYFNDSDMSFLKVILEAPTDVENCPYKGGTFLLTCDLPAGYPRDPPQVRFVTFIMHPNVSKQGKVCIAELGRLWSSDITLKEIFSLVYGTLLTPDLENPLEIQASLKYYEDDGTYALAVADATAKHASKTRAQWKAELELDEEDDDDDLYV</sequence>
<feature type="domain" description="VWFA" evidence="3">
    <location>
        <begin position="1257"/>
        <end position="1446"/>
    </location>
</feature>
<reference evidence="4" key="1">
    <citation type="submission" date="2023-03" db="EMBL/GenBank/DDBJ databases">
        <title>Massive genome expansion in bonnet fungi (Mycena s.s.) driven by repeated elements and novel gene families across ecological guilds.</title>
        <authorList>
            <consortium name="Lawrence Berkeley National Laboratory"/>
            <person name="Harder C.B."/>
            <person name="Miyauchi S."/>
            <person name="Viragh M."/>
            <person name="Kuo A."/>
            <person name="Thoen E."/>
            <person name="Andreopoulos B."/>
            <person name="Lu D."/>
            <person name="Skrede I."/>
            <person name="Drula E."/>
            <person name="Henrissat B."/>
            <person name="Morin E."/>
            <person name="Kohler A."/>
            <person name="Barry K."/>
            <person name="LaButti K."/>
            <person name="Morin E."/>
            <person name="Salamov A."/>
            <person name="Lipzen A."/>
            <person name="Mereny Z."/>
            <person name="Hegedus B."/>
            <person name="Baldrian P."/>
            <person name="Stursova M."/>
            <person name="Weitz H."/>
            <person name="Taylor A."/>
            <person name="Grigoriev I.V."/>
            <person name="Nagy L.G."/>
            <person name="Martin F."/>
            <person name="Kauserud H."/>
        </authorList>
    </citation>
    <scope>NUCLEOTIDE SEQUENCE</scope>
    <source>
        <strain evidence="4">CBHHK002</strain>
    </source>
</reference>
<dbReference type="SUPFAM" id="SSF54495">
    <property type="entry name" value="UBC-like"/>
    <property type="match status" value="1"/>
</dbReference>
<name>A0AAD7EBH1_9AGAR</name>
<dbReference type="EMBL" id="JARIHO010000080">
    <property type="protein sequence ID" value="KAJ7310016.1"/>
    <property type="molecule type" value="Genomic_DNA"/>
</dbReference>
<evidence type="ECO:0000313" key="4">
    <source>
        <dbReference type="EMBL" id="KAJ7310016.1"/>
    </source>
</evidence>
<protein>
    <recommendedName>
        <fullName evidence="6">UBC core domain-containing protein</fullName>
    </recommendedName>
</protein>
<dbReference type="InterPro" id="IPR036465">
    <property type="entry name" value="vWFA_dom_sf"/>
</dbReference>
<dbReference type="Pfam" id="PF00179">
    <property type="entry name" value="UQ_con"/>
    <property type="match status" value="1"/>
</dbReference>
<feature type="domain" description="UBC core" evidence="2">
    <location>
        <begin position="1516"/>
        <end position="1665"/>
    </location>
</feature>
<dbReference type="SMART" id="SM00212">
    <property type="entry name" value="UBCc"/>
    <property type="match status" value="1"/>
</dbReference>
<comment type="caution">
    <text evidence="4">The sequence shown here is derived from an EMBL/GenBank/DDBJ whole genome shotgun (WGS) entry which is preliminary data.</text>
</comment>
<evidence type="ECO:0000259" key="3">
    <source>
        <dbReference type="PROSITE" id="PS50234"/>
    </source>
</evidence>
<gene>
    <name evidence="4" type="ORF">DFH08DRAFT_899149</name>
</gene>
<dbReference type="CDD" id="cd00198">
    <property type="entry name" value="vWFA"/>
    <property type="match status" value="1"/>
</dbReference>
<dbReference type="PROSITE" id="PS50127">
    <property type="entry name" value="UBC_2"/>
    <property type="match status" value="1"/>
</dbReference>
<feature type="region of interest" description="Disordered" evidence="1">
    <location>
        <begin position="480"/>
        <end position="504"/>
    </location>
</feature>
<dbReference type="Gene3D" id="3.10.110.10">
    <property type="entry name" value="Ubiquitin Conjugating Enzyme"/>
    <property type="match status" value="1"/>
</dbReference>
<accession>A0AAD7EBH1</accession>